<evidence type="ECO:0000313" key="2">
    <source>
        <dbReference type="EMBL" id="PVV00334.1"/>
    </source>
</evidence>
<proteinExistence type="inferred from homology"/>
<dbReference type="PANTHER" id="PTHR22767">
    <property type="entry name" value="N-TERMINAL ACETYLTRANSFERASE-RELATED"/>
    <property type="match status" value="1"/>
</dbReference>
<comment type="caution">
    <text evidence="2">The sequence shown here is derived from an EMBL/GenBank/DDBJ whole genome shotgun (WGS) entry which is preliminary data.</text>
</comment>
<dbReference type="OrthoDB" id="1874341at2759"/>
<dbReference type="Proteomes" id="UP000245609">
    <property type="component" value="Unassembled WGS sequence"/>
</dbReference>
<dbReference type="AlphaFoldDB" id="A0A2T9Z6W5"/>
<accession>A0A2T9Z6W5</accession>
<evidence type="ECO:0000313" key="3">
    <source>
        <dbReference type="Proteomes" id="UP000245609"/>
    </source>
</evidence>
<protein>
    <submittedName>
        <fullName evidence="2">Uncharacterized protein</fullName>
    </submittedName>
</protein>
<sequence>IIKSNSTMNAAKIRNIYDYLEARNFARALSECNSLLLKEPESNILKAKLADEVLESESGNFDSEVINALSITFRNLGLKWFMSCVRELDLKNQNKAIVHLNKSHNKRHYLWWSIVTFYLTYKYSDSPQEKSISLSLAQRFCNKAIESKWANQRAEISLFILISLESGPIDHAVQYLESDKSLASLIEGNPDLRIQHLKLLSRYNDQKKNNWSEYVTVCSALYLFKNDNAVFKEKQSVIDSLLREYINDPSRKRNAMLCKLQLLVASKSKDTDLINKNLWDYFDVFCSKPHCFLDIAWYVQHFTSKGKIFNAWKKILSKRLEALSKSTPKSDHELLKLVNLEKFVLLTMDIANAYGHSCDLFSNEQKALDLLRLCKEIDTLKLSRDSKSDLAILAFYHMIKLYTTGPLSKEQDNILSFCFLLVSLIEQEIQKNESYYQFKLLAIRLHLKLGNYTRALELYKALSIKNIQNDSLAYWISNEGIILGSFKEELEVLYENVQLFDSNKADTPLMLSLTYENFSYDKSIEFYEFYNQLHYSIENKNNIISSLIVEMLINDQQDDIRAVISNSDIPYDVLADPTYILKISDNRDMTVLQCPSLSQVLELHSLNNPDSEKSPALVNNPKVMSFEQLTRNRPHSGPYHLLVKSYIPLALYYVSKKQISKLADTQNKFKKLLLKSFSTNIYEKPIDMDLLKSAPKGLVVPKSAYITGDKDVQQLVILKVMFDFANYALLVLMKSYPEYLKLDPVPDGVEIPDEHSAENVRTSFSAATKFLSGLKGPLEEADINKIPALLKLACIWVKCYASLWIGHQCLLSEDEVSPLTGQSPTTFKYDKRIIGDILSSSFEKGIKALNTLSSFIRNSSEKAIASYWINNNSETISRFTKVIKKQTLGPYSTKASSSVRESWLNSVSQLKYELERRR</sequence>
<dbReference type="InterPro" id="IPR019183">
    <property type="entry name" value="NAA25_NatB_aux_su"/>
</dbReference>
<organism evidence="2 3">
    <name type="scientific">Smittium megazygosporum</name>
    <dbReference type="NCBI Taxonomy" id="133381"/>
    <lineage>
        <taxon>Eukaryota</taxon>
        <taxon>Fungi</taxon>
        <taxon>Fungi incertae sedis</taxon>
        <taxon>Zoopagomycota</taxon>
        <taxon>Kickxellomycotina</taxon>
        <taxon>Harpellomycetes</taxon>
        <taxon>Harpellales</taxon>
        <taxon>Legeriomycetaceae</taxon>
        <taxon>Smittium</taxon>
    </lineage>
</organism>
<keyword evidence="3" id="KW-1185">Reference proteome</keyword>
<evidence type="ECO:0000256" key="1">
    <source>
        <dbReference type="ARBA" id="ARBA00006298"/>
    </source>
</evidence>
<dbReference type="EMBL" id="MBFS01002080">
    <property type="protein sequence ID" value="PVV00334.1"/>
    <property type="molecule type" value="Genomic_DNA"/>
</dbReference>
<dbReference type="GO" id="GO:0031416">
    <property type="term" value="C:NatB complex"/>
    <property type="evidence" value="ECO:0007669"/>
    <property type="project" value="TreeGrafter"/>
</dbReference>
<dbReference type="STRING" id="133381.A0A2T9Z6W5"/>
<name>A0A2T9Z6W5_9FUNG</name>
<feature type="non-terminal residue" evidence="2">
    <location>
        <position position="1"/>
    </location>
</feature>
<reference evidence="2 3" key="1">
    <citation type="journal article" date="2018" name="MBio">
        <title>Comparative Genomics Reveals the Core Gene Toolbox for the Fungus-Insect Symbiosis.</title>
        <authorList>
            <person name="Wang Y."/>
            <person name="Stata M."/>
            <person name="Wang W."/>
            <person name="Stajich J.E."/>
            <person name="White M.M."/>
            <person name="Moncalvo J.M."/>
        </authorList>
    </citation>
    <scope>NUCLEOTIDE SEQUENCE [LARGE SCALE GENOMIC DNA]</scope>
    <source>
        <strain evidence="2 3">SC-DP-2</strain>
    </source>
</reference>
<dbReference type="Pfam" id="PF09797">
    <property type="entry name" value="NatB_MDM20"/>
    <property type="match status" value="1"/>
</dbReference>
<dbReference type="PANTHER" id="PTHR22767:SF3">
    <property type="entry name" value="N-ALPHA-ACETYLTRANSFERASE 25, NATB AUXILIARY SUBUNIT"/>
    <property type="match status" value="1"/>
</dbReference>
<gene>
    <name evidence="2" type="ORF">BB560_005293</name>
</gene>
<comment type="similarity">
    <text evidence="1">Belongs to the MDM20/NAA25 family.</text>
</comment>